<evidence type="ECO:0000256" key="12">
    <source>
        <dbReference type="ARBA" id="ARBA00077572"/>
    </source>
</evidence>
<evidence type="ECO:0000256" key="9">
    <source>
        <dbReference type="ARBA" id="ARBA00063164"/>
    </source>
</evidence>
<evidence type="ECO:0000256" key="8">
    <source>
        <dbReference type="ARBA" id="ARBA00023242"/>
    </source>
</evidence>
<keyword evidence="13" id="KW-1185">Reference proteome</keyword>
<dbReference type="GO" id="GO:0005654">
    <property type="term" value="C:nucleoplasm"/>
    <property type="evidence" value="ECO:0007669"/>
    <property type="project" value="Ensembl"/>
</dbReference>
<dbReference type="FunFam" id="2.40.15.10:FF:000002">
    <property type="entry name" value="T-cell leukemia/lymphoma protein 1A"/>
    <property type="match status" value="1"/>
</dbReference>
<dbReference type="GO" id="GO:0019901">
    <property type="term" value="F:protein kinase binding"/>
    <property type="evidence" value="ECO:0007669"/>
    <property type="project" value="Ensembl"/>
</dbReference>
<dbReference type="OrthoDB" id="9834674at2759"/>
<comment type="similarity">
    <text evidence="4">Belongs to the TCL1 family.</text>
</comment>
<comment type="subunit">
    <text evidence="9">Homodimer. Interacts with AKT1, AKT2 and AKT3 (via PH domain). Interacts with PNPT1; the interaction has no effect on PNPT1 exonuclease activity.</text>
</comment>
<evidence type="ECO:0000256" key="5">
    <source>
        <dbReference type="ARBA" id="ARBA00022490"/>
    </source>
</evidence>
<evidence type="ECO:0000256" key="3">
    <source>
        <dbReference type="ARBA" id="ARBA00004496"/>
    </source>
</evidence>
<dbReference type="InterPro" id="IPR036672">
    <property type="entry name" value="TCL1_MTCP1_sf"/>
</dbReference>
<evidence type="ECO:0000256" key="7">
    <source>
        <dbReference type="ARBA" id="ARBA00022848"/>
    </source>
</evidence>
<dbReference type="Proteomes" id="UP000248484">
    <property type="component" value="Chromosome 11"/>
</dbReference>
<dbReference type="InParanoid" id="A0A2Y9F1E9"/>
<dbReference type="GO" id="GO:0042802">
    <property type="term" value="F:identical protein binding"/>
    <property type="evidence" value="ECO:0007669"/>
    <property type="project" value="Ensembl"/>
</dbReference>
<organism evidence="13 14">
    <name type="scientific">Physeter macrocephalus</name>
    <name type="common">Sperm whale</name>
    <name type="synonym">Physeter catodon</name>
    <dbReference type="NCBI Taxonomy" id="9755"/>
    <lineage>
        <taxon>Eukaryota</taxon>
        <taxon>Metazoa</taxon>
        <taxon>Chordata</taxon>
        <taxon>Craniata</taxon>
        <taxon>Vertebrata</taxon>
        <taxon>Euteleostomi</taxon>
        <taxon>Mammalia</taxon>
        <taxon>Eutheria</taxon>
        <taxon>Laurasiatheria</taxon>
        <taxon>Artiodactyla</taxon>
        <taxon>Whippomorpha</taxon>
        <taxon>Cetacea</taxon>
        <taxon>Odontoceti</taxon>
        <taxon>Physeteridae</taxon>
        <taxon>Physeter</taxon>
    </lineage>
</organism>
<comment type="subcellular location">
    <subcellularLocation>
        <location evidence="3">Cytoplasm</location>
    </subcellularLocation>
    <subcellularLocation>
        <location evidence="2">Microsome</location>
    </subcellularLocation>
    <subcellularLocation>
        <location evidence="1">Nucleus</location>
    </subcellularLocation>
</comment>
<keyword evidence="8" id="KW-0539">Nucleus</keyword>
<gene>
    <name evidence="14" type="primary">TCL1A</name>
</gene>
<dbReference type="STRING" id="9755.ENSPCTP00005028875"/>
<dbReference type="GO" id="GO:0035556">
    <property type="term" value="P:intracellular signal transduction"/>
    <property type="evidence" value="ECO:0007669"/>
    <property type="project" value="Ensembl"/>
</dbReference>
<dbReference type="InterPro" id="IPR004832">
    <property type="entry name" value="TCL1_MTCP1"/>
</dbReference>
<protein>
    <recommendedName>
        <fullName evidence="10">T-cell leukemia/lymphoma protein 1A</fullName>
    </recommendedName>
    <alternativeName>
        <fullName evidence="11">Oncogene TCL-1</fullName>
    </alternativeName>
    <alternativeName>
        <fullName evidence="12">Protein p14 TCL1</fullName>
    </alternativeName>
</protein>
<keyword evidence="6" id="KW-0256">Endoplasmic reticulum</keyword>
<dbReference type="RefSeq" id="XP_007113366.1">
    <property type="nucleotide sequence ID" value="XM_007113304.1"/>
</dbReference>
<evidence type="ECO:0000256" key="6">
    <source>
        <dbReference type="ARBA" id="ARBA00022824"/>
    </source>
</evidence>
<evidence type="ECO:0000313" key="14">
    <source>
        <dbReference type="RefSeq" id="XP_007113366.1"/>
    </source>
</evidence>
<evidence type="ECO:0000256" key="2">
    <source>
        <dbReference type="ARBA" id="ARBA00004144"/>
    </source>
</evidence>
<proteinExistence type="inferred from homology"/>
<reference evidence="14" key="1">
    <citation type="submission" date="2025-08" db="UniProtKB">
        <authorList>
            <consortium name="RefSeq"/>
        </authorList>
    </citation>
    <scope>IDENTIFICATION</scope>
    <source>
        <tissue evidence="14">Muscle</tissue>
    </source>
</reference>
<dbReference type="AlphaFoldDB" id="A0A2Y9F1E9"/>
<dbReference type="GO" id="GO:0005783">
    <property type="term" value="C:endoplasmic reticulum"/>
    <property type="evidence" value="ECO:0007669"/>
    <property type="project" value="Ensembl"/>
</dbReference>
<evidence type="ECO:0000256" key="11">
    <source>
        <dbReference type="ARBA" id="ARBA00077103"/>
    </source>
</evidence>
<dbReference type="Pfam" id="PF01840">
    <property type="entry name" value="TCL1_MTCP1"/>
    <property type="match status" value="1"/>
</dbReference>
<dbReference type="GO" id="GO:0005829">
    <property type="term" value="C:cytosol"/>
    <property type="evidence" value="ECO:0007669"/>
    <property type="project" value="Ensembl"/>
</dbReference>
<sequence length="115" mass="13651">MGELPFFRAHTALHPDHLWIWEKAVYVDENQRTWLPVTIEIESSLQVLMRQEDVPLGDPVCPSQLGPYLLPVMWQLYPGRRYRGSDSSFWRIVYHIEFGDTEDMLLEQMPDPEYE</sequence>
<keyword evidence="5" id="KW-0963">Cytoplasm</keyword>
<dbReference type="KEGG" id="pcad:102986281"/>
<evidence type="ECO:0000313" key="13">
    <source>
        <dbReference type="Proteomes" id="UP000248484"/>
    </source>
</evidence>
<keyword evidence="7" id="KW-0492">Microsome</keyword>
<evidence type="ECO:0000256" key="1">
    <source>
        <dbReference type="ARBA" id="ARBA00004123"/>
    </source>
</evidence>
<name>A0A2Y9F1E9_PHYMC</name>
<dbReference type="FunCoup" id="A0A2Y9F1E9">
    <property type="interactions" value="4"/>
</dbReference>
<dbReference type="PANTHER" id="PTHR14060:SF4">
    <property type="entry name" value="T-CELL LEUKEMIA_LYMPHOMA PROTEIN 1A"/>
    <property type="match status" value="1"/>
</dbReference>
<dbReference type="Gene3D" id="2.40.15.10">
    <property type="entry name" value="TCL1/MTCP1"/>
    <property type="match status" value="1"/>
</dbReference>
<evidence type="ECO:0000256" key="4">
    <source>
        <dbReference type="ARBA" id="ARBA00006399"/>
    </source>
</evidence>
<dbReference type="GeneID" id="102986281"/>
<dbReference type="PANTHER" id="PTHR14060">
    <property type="entry name" value="PROTEIN P13 MTCP-1"/>
    <property type="match status" value="1"/>
</dbReference>
<dbReference type="CTD" id="8115"/>
<accession>A0A2Y9F1E9</accession>
<dbReference type="SUPFAM" id="SSF50904">
    <property type="entry name" value="Oncogene products"/>
    <property type="match status" value="1"/>
</dbReference>
<dbReference type="GO" id="GO:0043539">
    <property type="term" value="F:protein serine/threonine kinase activator activity"/>
    <property type="evidence" value="ECO:0007669"/>
    <property type="project" value="Ensembl"/>
</dbReference>
<evidence type="ECO:0000256" key="10">
    <source>
        <dbReference type="ARBA" id="ARBA00071542"/>
    </source>
</evidence>